<gene>
    <name evidence="3" type="ORF">COU17_02440</name>
</gene>
<evidence type="ECO:0000313" key="4">
    <source>
        <dbReference type="Proteomes" id="UP000228809"/>
    </source>
</evidence>
<feature type="transmembrane region" description="Helical" evidence="2">
    <location>
        <begin position="58"/>
        <end position="79"/>
    </location>
</feature>
<sequence length="377" mass="41108">MNEEEKTPAEGGVTPDSQSAPKVAEQAPVETMAPTPPTPPPAAENQAQEPQGDGGHKLILAVAILLIVGGIAAGGAYLYTEYKNRVPEFQNPEALTGKLYLTLRKNSANDLPDLYIYDFSTKNLEELPVGTTEDALRITSHSTSDSSQVAYAAASQDGVLQIFSTGERVRQLTNSSIRLKRNPEWSLSGEKVAYMAERANRNETSLYKPEAWSVFVVDGEGNERYITDGAYPQWGPDDNTLLVLKSDGLHVFNIASSTAVRAWKARGGAATNMKIDVSRDGSKIAWSSPEDGQVLLLSVSSWSPFEASYIGKVPVHAFWVAFSPDSTYLATQSVTWDSLKENPRARVEVYDTTTLKGGKVFGLDAYDQEAMFVTDWN</sequence>
<protein>
    <recommendedName>
        <fullName evidence="5">Dipeptidylpeptidase IV N-terminal domain-containing protein</fullName>
    </recommendedName>
</protein>
<feature type="region of interest" description="Disordered" evidence="1">
    <location>
        <begin position="1"/>
        <end position="53"/>
    </location>
</feature>
<proteinExistence type="predicted"/>
<evidence type="ECO:0000256" key="2">
    <source>
        <dbReference type="SAM" id="Phobius"/>
    </source>
</evidence>
<dbReference type="InterPro" id="IPR011042">
    <property type="entry name" value="6-blade_b-propeller_TolB-like"/>
</dbReference>
<keyword evidence="2" id="KW-1133">Transmembrane helix</keyword>
<organism evidence="3 4">
    <name type="scientific">Candidatus Kaiserbacteria bacterium CG10_big_fil_rev_8_21_14_0_10_49_17</name>
    <dbReference type="NCBI Taxonomy" id="1974609"/>
    <lineage>
        <taxon>Bacteria</taxon>
        <taxon>Candidatus Kaiseribacteriota</taxon>
    </lineage>
</organism>
<accession>A0A2M6WE92</accession>
<dbReference type="EMBL" id="PFBJ01000012">
    <property type="protein sequence ID" value="PIT91065.1"/>
    <property type="molecule type" value="Genomic_DNA"/>
</dbReference>
<evidence type="ECO:0008006" key="5">
    <source>
        <dbReference type="Google" id="ProtNLM"/>
    </source>
</evidence>
<dbReference type="Gene3D" id="2.120.10.30">
    <property type="entry name" value="TolB, C-terminal domain"/>
    <property type="match status" value="2"/>
</dbReference>
<reference evidence="4" key="1">
    <citation type="submission" date="2017-09" db="EMBL/GenBank/DDBJ databases">
        <title>Depth-based differentiation of microbial function through sediment-hosted aquifers and enrichment of novel symbionts in the deep terrestrial subsurface.</title>
        <authorList>
            <person name="Probst A.J."/>
            <person name="Ladd B."/>
            <person name="Jarett J.K."/>
            <person name="Geller-Mcgrath D.E."/>
            <person name="Sieber C.M.K."/>
            <person name="Emerson J.B."/>
            <person name="Anantharaman K."/>
            <person name="Thomas B.C."/>
            <person name="Malmstrom R."/>
            <person name="Stieglmeier M."/>
            <person name="Klingl A."/>
            <person name="Woyke T."/>
            <person name="Ryan C.M."/>
            <person name="Banfield J.F."/>
        </authorList>
    </citation>
    <scope>NUCLEOTIDE SEQUENCE [LARGE SCALE GENOMIC DNA]</scope>
</reference>
<dbReference type="InterPro" id="IPR011044">
    <property type="entry name" value="Quino_amine_DH_bsu"/>
</dbReference>
<keyword evidence="2" id="KW-0812">Transmembrane</keyword>
<evidence type="ECO:0000313" key="3">
    <source>
        <dbReference type="EMBL" id="PIT91065.1"/>
    </source>
</evidence>
<keyword evidence="2" id="KW-0472">Membrane</keyword>
<dbReference type="SUPFAM" id="SSF50969">
    <property type="entry name" value="YVTN repeat-like/Quinoprotein amine dehydrogenase"/>
    <property type="match status" value="1"/>
</dbReference>
<dbReference type="Proteomes" id="UP000228809">
    <property type="component" value="Unassembled WGS sequence"/>
</dbReference>
<dbReference type="AlphaFoldDB" id="A0A2M6WE92"/>
<name>A0A2M6WE92_9BACT</name>
<comment type="caution">
    <text evidence="3">The sequence shown here is derived from an EMBL/GenBank/DDBJ whole genome shotgun (WGS) entry which is preliminary data.</text>
</comment>
<evidence type="ECO:0000256" key="1">
    <source>
        <dbReference type="SAM" id="MobiDB-lite"/>
    </source>
</evidence>